<dbReference type="AlphaFoldDB" id="Q7U7B9"/>
<dbReference type="PROSITE" id="PS50206">
    <property type="entry name" value="RHODANESE_3"/>
    <property type="match status" value="1"/>
</dbReference>
<dbReference type="NCBIfam" id="TIGR03167">
    <property type="entry name" value="tRNA_sel_U_synt"/>
    <property type="match status" value="1"/>
</dbReference>
<dbReference type="InterPro" id="IPR058840">
    <property type="entry name" value="AAA_SelU"/>
</dbReference>
<dbReference type="Proteomes" id="UP000001422">
    <property type="component" value="Chromosome"/>
</dbReference>
<evidence type="ECO:0000313" key="3">
    <source>
        <dbReference type="EMBL" id="CAE07581.1"/>
    </source>
</evidence>
<dbReference type="InterPro" id="IPR017582">
    <property type="entry name" value="SelU"/>
</dbReference>
<dbReference type="CDD" id="cd01520">
    <property type="entry name" value="RHOD_YbbB"/>
    <property type="match status" value="1"/>
</dbReference>
<feature type="domain" description="Rhodanese" evidence="2">
    <location>
        <begin position="22"/>
        <end position="137"/>
    </location>
</feature>
<dbReference type="EMBL" id="BX569692">
    <property type="protein sequence ID" value="CAE07581.1"/>
    <property type="molecule type" value="Genomic_DNA"/>
</dbReference>
<accession>Q7U7B9</accession>
<dbReference type="NCBIfam" id="NF008750">
    <property type="entry name" value="PRK11784.1-2"/>
    <property type="match status" value="1"/>
</dbReference>
<organism evidence="3 4">
    <name type="scientific">Parasynechococcus marenigrum (strain WH8102)</name>
    <dbReference type="NCBI Taxonomy" id="84588"/>
    <lineage>
        <taxon>Bacteria</taxon>
        <taxon>Bacillati</taxon>
        <taxon>Cyanobacteriota</taxon>
        <taxon>Cyanophyceae</taxon>
        <taxon>Synechococcales</taxon>
        <taxon>Prochlorococcaceae</taxon>
        <taxon>Parasynechococcus</taxon>
        <taxon>Parasynechococcus marenigrum</taxon>
    </lineage>
</organism>
<keyword evidence="4" id="KW-1185">Reference proteome</keyword>
<dbReference type="STRING" id="84588.SYNW1066"/>
<sequence length="347" mass="38535">MSGMGDAQHLTIDQLRQLRGPLVDVRSPSEFDKGHWPGAINLPLFSDAERAEVGTSYKQQGRLPAIHLGLSITGPKLSALAGELERLRDLGTPRLYCWRGGMRSASMAWLASQIDLTPTLLIGGYKAYRRWAQEQFERPWPLRLMGGRTGTGKTDLLLALQQRGIAIVDLEGLAHHRGSSFGGLGLPPQPSTEHYENRLAECFDQHRRAGAEAIWLEAESIQVGRCRIPKALFDQMQNAPVLEIQRSLSERVNQLVGVYGHQGMDALAEATQRISRRLGPQRTTQALNAIAEGDWATACRATLDYYDRCYDHELKRSPQRRSVDISGLSIERAADHLLATRALAETV</sequence>
<dbReference type="InterPro" id="IPR001763">
    <property type="entry name" value="Rhodanese-like_dom"/>
</dbReference>
<dbReference type="GO" id="GO:0043828">
    <property type="term" value="F:tRNA 2-selenouridine synthase activity"/>
    <property type="evidence" value="ECO:0007669"/>
    <property type="project" value="InterPro"/>
</dbReference>
<protein>
    <recommendedName>
        <fullName evidence="2">Rhodanese domain-containing protein</fullName>
    </recommendedName>
</protein>
<dbReference type="Pfam" id="PF26341">
    <property type="entry name" value="AAA_SelU"/>
    <property type="match status" value="1"/>
</dbReference>
<dbReference type="eggNOG" id="COG2603">
    <property type="taxonomic scope" value="Bacteria"/>
</dbReference>
<proteinExistence type="predicted"/>
<dbReference type="GO" id="GO:0002098">
    <property type="term" value="P:tRNA wobble uridine modification"/>
    <property type="evidence" value="ECO:0007669"/>
    <property type="project" value="InterPro"/>
</dbReference>
<gene>
    <name evidence="3" type="ordered locus">SYNW1066</name>
</gene>
<dbReference type="InterPro" id="IPR036873">
    <property type="entry name" value="Rhodanese-like_dom_sf"/>
</dbReference>
<dbReference type="HOGENOM" id="CLU_043456_1_0_3"/>
<dbReference type="SMART" id="SM00450">
    <property type="entry name" value="RHOD"/>
    <property type="match status" value="1"/>
</dbReference>
<name>Q7U7B9_PARMW</name>
<evidence type="ECO:0000313" key="4">
    <source>
        <dbReference type="Proteomes" id="UP000001422"/>
    </source>
</evidence>
<evidence type="ECO:0000259" key="2">
    <source>
        <dbReference type="PROSITE" id="PS50206"/>
    </source>
</evidence>
<reference evidence="3 4" key="1">
    <citation type="journal article" date="2003" name="Nature">
        <title>The genome of a motile marine Synechococcus.</title>
        <authorList>
            <person name="Palenik B."/>
            <person name="Brahamsha B."/>
            <person name="Larimer F."/>
            <person name="Land M."/>
            <person name="Hauser L."/>
            <person name="Chain P."/>
            <person name="Lamerdin J."/>
            <person name="Regala W."/>
            <person name="Allen E.A."/>
            <person name="McCarren J."/>
            <person name="Paulsen I."/>
            <person name="Dufresne A."/>
            <person name="Partensky F."/>
            <person name="Webb E."/>
            <person name="Waterbury J."/>
        </authorList>
    </citation>
    <scope>NUCLEOTIDE SEQUENCE [LARGE SCALE GENOMIC DNA]</scope>
    <source>
        <strain evidence="3 4">WH8102</strain>
    </source>
</reference>
<dbReference type="KEGG" id="syw:SYNW1066"/>
<evidence type="ECO:0000256" key="1">
    <source>
        <dbReference type="ARBA" id="ARBA00023266"/>
    </source>
</evidence>
<dbReference type="Gene3D" id="3.40.250.10">
    <property type="entry name" value="Rhodanese-like domain"/>
    <property type="match status" value="1"/>
</dbReference>
<keyword evidence="1" id="KW-0711">Selenium</keyword>
<dbReference type="RefSeq" id="WP_011127931.1">
    <property type="nucleotide sequence ID" value="NC_005070.1"/>
</dbReference>
<dbReference type="PANTHER" id="PTHR30401">
    <property type="entry name" value="TRNA 2-SELENOURIDINE SYNTHASE"/>
    <property type="match status" value="1"/>
</dbReference>
<dbReference type="PANTHER" id="PTHR30401:SF0">
    <property type="entry name" value="TRNA 2-SELENOURIDINE SYNTHASE"/>
    <property type="match status" value="1"/>
</dbReference>
<dbReference type="SUPFAM" id="SSF52821">
    <property type="entry name" value="Rhodanese/Cell cycle control phosphatase"/>
    <property type="match status" value="1"/>
</dbReference>
<dbReference type="Pfam" id="PF00581">
    <property type="entry name" value="Rhodanese"/>
    <property type="match status" value="1"/>
</dbReference>